<gene>
    <name evidence="9" type="ORF">A9C11_08370</name>
    <name evidence="10" type="ORF">P3W55_10365</name>
</gene>
<comment type="subcellular location">
    <subcellularLocation>
        <location evidence="1">Cell membrane</location>
        <topology evidence="1">Multi-pass membrane protein</topology>
    </subcellularLocation>
</comment>
<dbReference type="PANTHER" id="PTHR30012">
    <property type="entry name" value="GENERAL SECRETION PATHWAY PROTEIN"/>
    <property type="match status" value="1"/>
</dbReference>
<evidence type="ECO:0000256" key="2">
    <source>
        <dbReference type="ARBA" id="ARBA00005745"/>
    </source>
</evidence>
<evidence type="ECO:0000259" key="8">
    <source>
        <dbReference type="Pfam" id="PF00482"/>
    </source>
</evidence>
<keyword evidence="4 7" id="KW-0812">Transmembrane</keyword>
<dbReference type="InterPro" id="IPR003004">
    <property type="entry name" value="GspF/PilC"/>
</dbReference>
<dbReference type="PANTHER" id="PTHR30012:SF0">
    <property type="entry name" value="TYPE II SECRETION SYSTEM PROTEIN F-RELATED"/>
    <property type="match status" value="1"/>
</dbReference>
<evidence type="ECO:0000256" key="4">
    <source>
        <dbReference type="ARBA" id="ARBA00022692"/>
    </source>
</evidence>
<keyword evidence="6 7" id="KW-0472">Membrane</keyword>
<reference evidence="9 11" key="1">
    <citation type="submission" date="2016-05" db="EMBL/GenBank/DDBJ databases">
        <title>Genome Sequence of Pseudomonas citronellolis Strain SJTE-3, an Estrogens and Persistent Organic Pollutants degradation strain.</title>
        <authorList>
            <person name="Liang R."/>
        </authorList>
    </citation>
    <scope>NUCLEOTIDE SEQUENCE [LARGE SCALE GENOMIC DNA]</scope>
    <source>
        <strain evidence="9 11">SJTE-3</strain>
    </source>
</reference>
<dbReference type="PRINTS" id="PR00812">
    <property type="entry name" value="BCTERIALGSPF"/>
</dbReference>
<dbReference type="Gene3D" id="1.20.81.30">
    <property type="entry name" value="Type II secretion system (T2SS), domain F"/>
    <property type="match status" value="2"/>
</dbReference>
<dbReference type="EMBL" id="CP015878">
    <property type="protein sequence ID" value="ANI13999.1"/>
    <property type="molecule type" value="Genomic_DNA"/>
</dbReference>
<reference evidence="10" key="2">
    <citation type="submission" date="2023-03" db="EMBL/GenBank/DDBJ databases">
        <title>Draft assemblies of triclosan tolerant bacteria isolated from returned activated sludge.</title>
        <authorList>
            <person name="Van Hamelsveld S."/>
        </authorList>
    </citation>
    <scope>NUCLEOTIDE SEQUENCE</scope>
    <source>
        <strain evidence="10">GW210015_S63</strain>
    </source>
</reference>
<feature type="transmembrane region" description="Helical" evidence="7">
    <location>
        <begin position="216"/>
        <end position="234"/>
    </location>
</feature>
<evidence type="ECO:0000256" key="5">
    <source>
        <dbReference type="ARBA" id="ARBA00022989"/>
    </source>
</evidence>
<feature type="transmembrane region" description="Helical" evidence="7">
    <location>
        <begin position="163"/>
        <end position="185"/>
    </location>
</feature>
<name>A0A1A9K959_9PSED</name>
<dbReference type="AlphaFoldDB" id="A0A1A9K959"/>
<dbReference type="Proteomes" id="UP001220662">
    <property type="component" value="Unassembled WGS sequence"/>
</dbReference>
<evidence type="ECO:0000256" key="1">
    <source>
        <dbReference type="ARBA" id="ARBA00004651"/>
    </source>
</evidence>
<feature type="domain" description="Type II secretion system protein GspF" evidence="8">
    <location>
        <begin position="265"/>
        <end position="386"/>
    </location>
</feature>
<dbReference type="GO" id="GO:0005886">
    <property type="term" value="C:plasma membrane"/>
    <property type="evidence" value="ECO:0007669"/>
    <property type="project" value="UniProtKB-SubCell"/>
</dbReference>
<dbReference type="Pfam" id="PF00482">
    <property type="entry name" value="T2SSF"/>
    <property type="match status" value="2"/>
</dbReference>
<evidence type="ECO:0000256" key="6">
    <source>
        <dbReference type="ARBA" id="ARBA00023136"/>
    </source>
</evidence>
<feature type="domain" description="Type II secretion system protein GspF" evidence="8">
    <location>
        <begin position="64"/>
        <end position="186"/>
    </location>
</feature>
<evidence type="ECO:0000313" key="10">
    <source>
        <dbReference type="EMBL" id="MDF3842115.1"/>
    </source>
</evidence>
<feature type="transmembrane region" description="Helical" evidence="7">
    <location>
        <begin position="361"/>
        <end position="388"/>
    </location>
</feature>
<dbReference type="EMBL" id="JARJLR010000195">
    <property type="protein sequence ID" value="MDF3842115.1"/>
    <property type="molecule type" value="Genomic_DNA"/>
</dbReference>
<dbReference type="InterPro" id="IPR018076">
    <property type="entry name" value="T2SS_GspF_dom"/>
</dbReference>
<dbReference type="Proteomes" id="UP000077748">
    <property type="component" value="Chromosome"/>
</dbReference>
<dbReference type="RefSeq" id="WP_043267569.1">
    <property type="nucleotide sequence ID" value="NZ_BDGS01000001.1"/>
</dbReference>
<protein>
    <submittedName>
        <fullName evidence="10">Type II secretion system F family protein</fullName>
    </submittedName>
    <submittedName>
        <fullName evidence="9">Type II secretion system protein</fullName>
    </submittedName>
</protein>
<organism evidence="9 11">
    <name type="scientific">Pseudomonas citronellolis</name>
    <dbReference type="NCBI Taxonomy" id="53408"/>
    <lineage>
        <taxon>Bacteria</taxon>
        <taxon>Pseudomonadati</taxon>
        <taxon>Pseudomonadota</taxon>
        <taxon>Gammaproteobacteria</taxon>
        <taxon>Pseudomonadales</taxon>
        <taxon>Pseudomonadaceae</taxon>
        <taxon>Pseudomonas</taxon>
    </lineage>
</organism>
<dbReference type="InterPro" id="IPR042094">
    <property type="entry name" value="T2SS_GspF_sf"/>
</dbReference>
<proteinExistence type="inferred from homology"/>
<evidence type="ECO:0000256" key="3">
    <source>
        <dbReference type="ARBA" id="ARBA00022475"/>
    </source>
</evidence>
<evidence type="ECO:0000256" key="7">
    <source>
        <dbReference type="SAM" id="Phobius"/>
    </source>
</evidence>
<evidence type="ECO:0000313" key="9">
    <source>
        <dbReference type="EMBL" id="ANI13999.1"/>
    </source>
</evidence>
<evidence type="ECO:0000313" key="11">
    <source>
        <dbReference type="Proteomes" id="UP000077748"/>
    </source>
</evidence>
<sequence length="396" mass="42782">MRFEYQAVDRQGRRCSGDLDAGSHSDALRQLEAQGLTPLSLEAGQRALQPGRRRLRAEELNMALHELATLLGAGVALADAVSAQERSSSHPRLCAALQSMSEGLRQGRSFPQVLETAGLPLPRYAYQLVAAGELTGNLAAALRDCVTQMEYERRTREEVRNALIYPSVLVLSGIGAVMVMFVFVVPKFANLLEHADKLPWLAWAVLSTGVWSKANALPLLLAGLLLGALGLPLARSEKVRGRFLNGLLRLPLLGDWLLQAEIAQWAKVLGTLLGNRVALVEALRLASAGVRIGLQRELLERVTQDVRGGTSLSEALELRRAITATGGNLVRVGERSGRLAEMLDSLAELYEGLGRSRMRKVLALIEPLAILLIGALFGVIITGVVLAITSANDIVF</sequence>
<dbReference type="GO" id="GO:0015628">
    <property type="term" value="P:protein secretion by the type II secretion system"/>
    <property type="evidence" value="ECO:0007669"/>
    <property type="project" value="TreeGrafter"/>
</dbReference>
<keyword evidence="3" id="KW-1003">Cell membrane</keyword>
<keyword evidence="5 7" id="KW-1133">Transmembrane helix</keyword>
<comment type="similarity">
    <text evidence="2">Belongs to the GSP F family.</text>
</comment>
<accession>A0A1A9K959</accession>